<dbReference type="EMBL" id="JAODAN010000002">
    <property type="protein sequence ID" value="KAK1926848.1"/>
    <property type="molecule type" value="Genomic_DNA"/>
</dbReference>
<keyword evidence="9" id="KW-1185">Reference proteome</keyword>
<dbReference type="SUPFAM" id="SSF52540">
    <property type="entry name" value="P-loop containing nucleoside triphosphate hydrolases"/>
    <property type="match status" value="2"/>
</dbReference>
<evidence type="ECO:0000313" key="9">
    <source>
        <dbReference type="Proteomes" id="UP001182556"/>
    </source>
</evidence>
<comment type="caution">
    <text evidence="8">The sequence shown here is derived from an EMBL/GenBank/DDBJ whole genome shotgun (WGS) entry which is preliminary data.</text>
</comment>
<comment type="subcellular location">
    <subcellularLocation>
        <location evidence="1">Nucleus</location>
    </subcellularLocation>
</comment>
<evidence type="ECO:0000313" key="8">
    <source>
        <dbReference type="EMBL" id="KAK1926848.1"/>
    </source>
</evidence>
<evidence type="ECO:0000256" key="3">
    <source>
        <dbReference type="ARBA" id="ARBA00023134"/>
    </source>
</evidence>
<feature type="domain" description="G" evidence="6">
    <location>
        <begin position="232"/>
        <end position="324"/>
    </location>
</feature>
<reference evidence="8" key="1">
    <citation type="submission" date="2023-02" db="EMBL/GenBank/DDBJ databases">
        <title>Identification and recombinant expression of a fungal hydrolase from Papiliotrema laurentii that hydrolyzes apple cutin and clears colloidal polyester polyurethane.</title>
        <authorList>
            <consortium name="DOE Joint Genome Institute"/>
            <person name="Roman V.A."/>
            <person name="Bojanowski C."/>
            <person name="Crable B.R."/>
            <person name="Wagner D.N."/>
            <person name="Hung C.S."/>
            <person name="Nadeau L.J."/>
            <person name="Schratz L."/>
            <person name="Haridas S."/>
            <person name="Pangilinan J."/>
            <person name="Lipzen A."/>
            <person name="Na H."/>
            <person name="Yan M."/>
            <person name="Ng V."/>
            <person name="Grigoriev I.V."/>
            <person name="Spatafora J.W."/>
            <person name="Barlow D."/>
            <person name="Biffinger J."/>
            <person name="Kelley-Loughnane N."/>
            <person name="Varaljay V.A."/>
            <person name="Crookes-Goodson W.J."/>
        </authorList>
    </citation>
    <scope>NUCLEOTIDE SEQUENCE</scope>
    <source>
        <strain evidence="8">5307AH</strain>
    </source>
</reference>
<dbReference type="GO" id="GO:0005525">
    <property type="term" value="F:GTP binding"/>
    <property type="evidence" value="ECO:0007669"/>
    <property type="project" value="UniProtKB-KW"/>
</dbReference>
<dbReference type="AlphaFoldDB" id="A0AAD9FVH8"/>
<evidence type="ECO:0000256" key="1">
    <source>
        <dbReference type="ARBA" id="ARBA00004123"/>
    </source>
</evidence>
<dbReference type="Gene3D" id="1.10.1580.10">
    <property type="match status" value="1"/>
</dbReference>
<feature type="compositionally biased region" description="Basic and acidic residues" evidence="5">
    <location>
        <begin position="596"/>
        <end position="606"/>
    </location>
</feature>
<dbReference type="CDD" id="cd01849">
    <property type="entry name" value="YlqF_related_GTPase"/>
    <property type="match status" value="1"/>
</dbReference>
<feature type="region of interest" description="Disordered" evidence="5">
    <location>
        <begin position="474"/>
        <end position="615"/>
    </location>
</feature>
<keyword evidence="4" id="KW-0539">Nucleus</keyword>
<dbReference type="Pfam" id="PF08701">
    <property type="entry name" value="GN3L_Grn1"/>
    <property type="match status" value="1"/>
</dbReference>
<dbReference type="Proteomes" id="UP001182556">
    <property type="component" value="Unassembled WGS sequence"/>
</dbReference>
<dbReference type="GO" id="GO:0005730">
    <property type="term" value="C:nucleolus"/>
    <property type="evidence" value="ECO:0007669"/>
    <property type="project" value="UniProtKB-ARBA"/>
</dbReference>
<dbReference type="InterPro" id="IPR027417">
    <property type="entry name" value="P-loop_NTPase"/>
</dbReference>
<evidence type="ECO:0000259" key="7">
    <source>
        <dbReference type="Pfam" id="PF08701"/>
    </source>
</evidence>
<dbReference type="InterPro" id="IPR006073">
    <property type="entry name" value="GTP-bd"/>
</dbReference>
<keyword evidence="3" id="KW-0342">GTP-binding</keyword>
<feature type="compositionally biased region" description="Acidic residues" evidence="5">
    <location>
        <begin position="544"/>
        <end position="563"/>
    </location>
</feature>
<dbReference type="InterPro" id="IPR023179">
    <property type="entry name" value="GTP-bd_ortho_bundle_sf"/>
</dbReference>
<dbReference type="Gene3D" id="3.40.50.300">
    <property type="entry name" value="P-loop containing nucleotide triphosphate hydrolases"/>
    <property type="match status" value="1"/>
</dbReference>
<dbReference type="InterPro" id="IPR050755">
    <property type="entry name" value="TRAFAC_YlqF/YawG_RiboMat"/>
</dbReference>
<feature type="domain" description="Guanine nucleotide-binding protein-like 3 N-terminal" evidence="7">
    <location>
        <begin position="14"/>
        <end position="89"/>
    </location>
</feature>
<dbReference type="Pfam" id="PF01926">
    <property type="entry name" value="MMR_HSR1"/>
    <property type="match status" value="1"/>
</dbReference>
<feature type="region of interest" description="Disordered" evidence="5">
    <location>
        <begin position="1"/>
        <end position="95"/>
    </location>
</feature>
<evidence type="ECO:0000256" key="2">
    <source>
        <dbReference type="ARBA" id="ARBA00022741"/>
    </source>
</evidence>
<gene>
    <name evidence="8" type="ORF">DB88DRAFT_483232</name>
</gene>
<evidence type="ECO:0000259" key="6">
    <source>
        <dbReference type="Pfam" id="PF01926"/>
    </source>
</evidence>
<feature type="compositionally biased region" description="Basic residues" evidence="5">
    <location>
        <begin position="20"/>
        <end position="34"/>
    </location>
</feature>
<proteinExistence type="predicted"/>
<protein>
    <submittedName>
        <fullName evidence="8">GTP-binding protein</fullName>
    </submittedName>
</protein>
<feature type="compositionally biased region" description="Acidic residues" evidence="5">
    <location>
        <begin position="525"/>
        <end position="536"/>
    </location>
</feature>
<evidence type="ECO:0000256" key="5">
    <source>
        <dbReference type="SAM" id="MobiDB-lite"/>
    </source>
</evidence>
<dbReference type="PANTHER" id="PTHR11089">
    <property type="entry name" value="GTP-BINDING PROTEIN-RELATED"/>
    <property type="match status" value="1"/>
</dbReference>
<dbReference type="PANTHER" id="PTHR11089:SF30">
    <property type="entry name" value="GUANINE NUCLEOTIDE-BINDING PROTEIN-LIKE 3 HOMOLOG"/>
    <property type="match status" value="1"/>
</dbReference>
<organism evidence="8 9">
    <name type="scientific">Papiliotrema laurentii</name>
    <name type="common">Cryptococcus laurentii</name>
    <dbReference type="NCBI Taxonomy" id="5418"/>
    <lineage>
        <taxon>Eukaryota</taxon>
        <taxon>Fungi</taxon>
        <taxon>Dikarya</taxon>
        <taxon>Basidiomycota</taxon>
        <taxon>Agaricomycotina</taxon>
        <taxon>Tremellomycetes</taxon>
        <taxon>Tremellales</taxon>
        <taxon>Rhynchogastremaceae</taxon>
        <taxon>Papiliotrema</taxon>
    </lineage>
</organism>
<name>A0AAD9FVH8_PAPLA</name>
<feature type="compositionally biased region" description="Basic residues" evidence="5">
    <location>
        <begin position="1"/>
        <end position="12"/>
    </location>
</feature>
<keyword evidence="2" id="KW-0547">Nucleotide-binding</keyword>
<dbReference type="InterPro" id="IPR014813">
    <property type="entry name" value="Gnl3_N_dom"/>
</dbReference>
<sequence length="615" mass="68249">MPRIRKKTSRRQNTRDRAKITKKVSEHKRKTKKEAKKDVTWKSKKKADPGVPNTFPYKDRVLAELAEEKRRNEEAKQARRDAQKHKQEEEEADTPGIISLATAVLKASAPAAVAAAPEEEEVDVPELVDTALATLQDVLDKADVVLQVVDARDVLGGRSGYVEKMVVDAGGVFGLIVNKIDLVPREALQGWLPHLPKHTYLFASDPSSSAAGPARQALLSALSSFAIGSDKTVALVGLPNVGKTSVLNALLPLSAKKHDVAPAVPTAASAKNPNPTTVKPTEVRLDLGEGKKIGIIDTPGWEFAEDEEEEEEEGDEEDWDALEDRVAGDMLRRNLGRVDRVKDVFPLVNWILKRSSDQDLMLAYNVPYFQPGDIQTFLLSVARANGRVKKHGDVDVDSAARIVVRDWAHNAFPYYSAPPAGSKGDVEAWREVLDACRTRKEMRASGRGIIKFQGGEIDQREVILDDDYIAMAEGGEEDDDEDEEEEDEDEEDDDEDEEEDDEDEEDEDEEDDASDDADALLISAEDGEELDLEDGPEPSSGSDLAEEDEEEEDEVEEEEEVEEREPTPPTTKRKRKSDVVPVATAKKAKRVSFGKNEIRVMEDERKRGKGKRKRS</sequence>
<feature type="compositionally biased region" description="Basic and acidic residues" evidence="5">
    <location>
        <begin position="57"/>
        <end position="88"/>
    </location>
</feature>
<accession>A0AAD9FVH8</accession>
<evidence type="ECO:0000256" key="4">
    <source>
        <dbReference type="ARBA" id="ARBA00023242"/>
    </source>
</evidence>
<feature type="compositionally biased region" description="Acidic residues" evidence="5">
    <location>
        <begin position="474"/>
        <end position="518"/>
    </location>
</feature>